<accession>X1LV50</accession>
<evidence type="ECO:0000313" key="1">
    <source>
        <dbReference type="EMBL" id="GAI06295.1"/>
    </source>
</evidence>
<sequence length="69" mass="8118">MTNWQKDLPPIARERLARVGELTQEEKEKMMDSEKVNSLLSEFYQGQIDPESLWNRLKEEGKPSLLREA</sequence>
<dbReference type="AlphaFoldDB" id="X1LV50"/>
<reference evidence="1" key="1">
    <citation type="journal article" date="2014" name="Front. Microbiol.">
        <title>High frequency of phylogenetically diverse reductive dehalogenase-homologous genes in deep subseafloor sedimentary metagenomes.</title>
        <authorList>
            <person name="Kawai M."/>
            <person name="Futagami T."/>
            <person name="Toyoda A."/>
            <person name="Takaki Y."/>
            <person name="Nishi S."/>
            <person name="Hori S."/>
            <person name="Arai W."/>
            <person name="Tsubouchi T."/>
            <person name="Morono Y."/>
            <person name="Uchiyama I."/>
            <person name="Ito T."/>
            <person name="Fujiyama A."/>
            <person name="Inagaki F."/>
            <person name="Takami H."/>
        </authorList>
    </citation>
    <scope>NUCLEOTIDE SEQUENCE</scope>
    <source>
        <strain evidence="1">Expedition CK06-06</strain>
    </source>
</reference>
<protein>
    <submittedName>
        <fullName evidence="1">Uncharacterized protein</fullName>
    </submittedName>
</protein>
<organism evidence="1">
    <name type="scientific">marine sediment metagenome</name>
    <dbReference type="NCBI Taxonomy" id="412755"/>
    <lineage>
        <taxon>unclassified sequences</taxon>
        <taxon>metagenomes</taxon>
        <taxon>ecological metagenomes</taxon>
    </lineage>
</organism>
<comment type="caution">
    <text evidence="1">The sequence shown here is derived from an EMBL/GenBank/DDBJ whole genome shotgun (WGS) entry which is preliminary data.</text>
</comment>
<name>X1LV50_9ZZZZ</name>
<dbReference type="EMBL" id="BARV01011306">
    <property type="protein sequence ID" value="GAI06295.1"/>
    <property type="molecule type" value="Genomic_DNA"/>
</dbReference>
<proteinExistence type="predicted"/>
<feature type="non-terminal residue" evidence="1">
    <location>
        <position position="69"/>
    </location>
</feature>
<gene>
    <name evidence="1" type="ORF">S06H3_21506</name>
</gene>